<proteinExistence type="inferred from homology"/>
<dbReference type="GO" id="GO:0015562">
    <property type="term" value="F:efflux transmembrane transporter activity"/>
    <property type="evidence" value="ECO:0007669"/>
    <property type="project" value="InterPro"/>
</dbReference>
<dbReference type="EMBL" id="BMWV01000017">
    <property type="protein sequence ID" value="GGY63845.1"/>
    <property type="molecule type" value="Genomic_DNA"/>
</dbReference>
<dbReference type="InterPro" id="IPR003423">
    <property type="entry name" value="OMP_efflux"/>
</dbReference>
<keyword evidence="2" id="KW-0812">Transmembrane</keyword>
<comment type="similarity">
    <text evidence="1 2">Belongs to the outer membrane factor (OMF) (TC 1.B.17) family.</text>
</comment>
<dbReference type="GO" id="GO:0005886">
    <property type="term" value="C:plasma membrane"/>
    <property type="evidence" value="ECO:0007669"/>
    <property type="project" value="UniProtKB-SubCell"/>
</dbReference>
<dbReference type="Gene3D" id="2.20.200.10">
    <property type="entry name" value="Outer membrane efflux proteins (OEP)"/>
    <property type="match status" value="1"/>
</dbReference>
<keyword evidence="2" id="KW-0564">Palmitate</keyword>
<keyword evidence="3" id="KW-0175">Coiled coil</keyword>
<dbReference type="Pfam" id="PF02321">
    <property type="entry name" value="OEP"/>
    <property type="match status" value="2"/>
</dbReference>
<reference evidence="4" key="1">
    <citation type="journal article" date="2014" name="Int. J. Syst. Evol. Microbiol.">
        <title>Complete genome sequence of Corynebacterium casei LMG S-19264T (=DSM 44701T), isolated from a smear-ripened cheese.</title>
        <authorList>
            <consortium name="US DOE Joint Genome Institute (JGI-PGF)"/>
            <person name="Walter F."/>
            <person name="Albersmeier A."/>
            <person name="Kalinowski J."/>
            <person name="Ruckert C."/>
        </authorList>
    </citation>
    <scope>NUCLEOTIDE SEQUENCE</scope>
    <source>
        <strain evidence="4">KCTC 12343</strain>
    </source>
</reference>
<dbReference type="SUPFAM" id="SSF56954">
    <property type="entry name" value="Outer membrane efflux proteins (OEP)"/>
    <property type="match status" value="1"/>
</dbReference>
<keyword evidence="6" id="KW-1185">Reference proteome</keyword>
<dbReference type="Proteomes" id="UP000628442">
    <property type="component" value="Unassembled WGS sequence"/>
</dbReference>
<accession>A0A411WTH4</accession>
<organism evidence="4 7">
    <name type="scientific">Pseudoduganella albidiflava</name>
    <dbReference type="NCBI Taxonomy" id="321983"/>
    <lineage>
        <taxon>Bacteria</taxon>
        <taxon>Pseudomonadati</taxon>
        <taxon>Pseudomonadota</taxon>
        <taxon>Betaproteobacteria</taxon>
        <taxon>Burkholderiales</taxon>
        <taxon>Oxalobacteraceae</taxon>
        <taxon>Telluria group</taxon>
        <taxon>Pseudoduganella</taxon>
    </lineage>
</organism>
<keyword evidence="2" id="KW-0732">Signal</keyword>
<dbReference type="PANTHER" id="PTHR30203:SF32">
    <property type="entry name" value="CATION EFFLUX SYSTEM PROTEIN CUSC"/>
    <property type="match status" value="1"/>
</dbReference>
<dbReference type="OrthoDB" id="9770517at2"/>
<dbReference type="PROSITE" id="PS51257">
    <property type="entry name" value="PROKAR_LIPOPROTEIN"/>
    <property type="match status" value="1"/>
</dbReference>
<name>A0A411WTH4_9BURK</name>
<dbReference type="RefSeq" id="WP_131144225.1">
    <property type="nucleotide sequence ID" value="NZ_BMWV01000017.1"/>
</dbReference>
<dbReference type="EMBL" id="CP036401">
    <property type="protein sequence ID" value="QBI00080.1"/>
    <property type="molecule type" value="Genomic_DNA"/>
</dbReference>
<evidence type="ECO:0000313" key="5">
    <source>
        <dbReference type="EMBL" id="QBI00080.1"/>
    </source>
</evidence>
<dbReference type="PANTHER" id="PTHR30203">
    <property type="entry name" value="OUTER MEMBRANE CATION EFFLUX PROTEIN"/>
    <property type="match status" value="1"/>
</dbReference>
<evidence type="ECO:0000313" key="6">
    <source>
        <dbReference type="Proteomes" id="UP000292307"/>
    </source>
</evidence>
<feature type="signal peptide" evidence="2">
    <location>
        <begin position="1"/>
        <end position="24"/>
    </location>
</feature>
<evidence type="ECO:0000313" key="7">
    <source>
        <dbReference type="Proteomes" id="UP000628442"/>
    </source>
</evidence>
<feature type="coiled-coil region" evidence="3">
    <location>
        <begin position="243"/>
        <end position="272"/>
    </location>
</feature>
<evidence type="ECO:0000313" key="4">
    <source>
        <dbReference type="EMBL" id="GGY63845.1"/>
    </source>
</evidence>
<keyword evidence="2" id="KW-1134">Transmembrane beta strand</keyword>
<reference evidence="5 6" key="2">
    <citation type="submission" date="2019-02" db="EMBL/GenBank/DDBJ databases">
        <title>Draft Genome Sequences of Six Type Strains of the Genus Massilia.</title>
        <authorList>
            <person name="Miess H."/>
            <person name="Frediansyhah A."/>
            <person name="Gross H."/>
        </authorList>
    </citation>
    <scope>NUCLEOTIDE SEQUENCE [LARGE SCALE GENOMIC DNA]</scope>
    <source>
        <strain evidence="5 6">DSM 17472</strain>
    </source>
</reference>
<dbReference type="Gene3D" id="1.20.1600.10">
    <property type="entry name" value="Outer membrane efflux proteins (OEP)"/>
    <property type="match status" value="1"/>
</dbReference>
<protein>
    <submittedName>
        <fullName evidence="5">Efflux transporter outer membrane subunit</fullName>
    </submittedName>
    <submittedName>
        <fullName evidence="4">RND transporter</fullName>
    </submittedName>
</protein>
<comment type="subcellular location">
    <subcellularLocation>
        <location evidence="2">Cell membrane</location>
        <topology evidence="2">Lipid-anchor</topology>
    </subcellularLocation>
</comment>
<evidence type="ECO:0000256" key="3">
    <source>
        <dbReference type="SAM" id="Coils"/>
    </source>
</evidence>
<evidence type="ECO:0000256" key="2">
    <source>
        <dbReference type="RuleBase" id="RU362097"/>
    </source>
</evidence>
<keyword evidence="2" id="KW-0449">Lipoprotein</keyword>
<reference evidence="4" key="3">
    <citation type="submission" date="2022-12" db="EMBL/GenBank/DDBJ databases">
        <authorList>
            <person name="Sun Q."/>
            <person name="Kim S."/>
        </authorList>
    </citation>
    <scope>NUCLEOTIDE SEQUENCE</scope>
    <source>
        <strain evidence="4">KCTC 12343</strain>
    </source>
</reference>
<dbReference type="InterPro" id="IPR010131">
    <property type="entry name" value="MdtP/NodT-like"/>
</dbReference>
<keyword evidence="2" id="KW-0472">Membrane</keyword>
<dbReference type="NCBIfam" id="TIGR01845">
    <property type="entry name" value="outer_NodT"/>
    <property type="match status" value="1"/>
</dbReference>
<evidence type="ECO:0000256" key="1">
    <source>
        <dbReference type="ARBA" id="ARBA00007613"/>
    </source>
</evidence>
<dbReference type="Proteomes" id="UP000292307">
    <property type="component" value="Chromosome"/>
</dbReference>
<dbReference type="AlphaFoldDB" id="A0A411WTH4"/>
<gene>
    <name evidence="5" type="ORF">EYF70_03885</name>
    <name evidence="4" type="ORF">GCM10007387_52920</name>
</gene>
<sequence length="505" mass="52638">MFIKQSISVAVASAVLFLSGCATVGSDFKAPANVADAAFRHAPQATGATAHLPQVVDAAASLPQVVDAAASLPRQWWSVFGDATLDRLEQQALADSPTVKAAAQRLLQAEAQLGVTRASERPQLNVSAGVSNTRTSENTAQGIALGRRAVAGNNYAIGSSFSYELDLLGRVRRAVEAADAQALAAQADRDGVMVLLTSQVATTYWQLRGLDAEIGILRGALETRRETEALVNARFDAGLSNELDTSRAKIERANAEADLEEAQRQRNTLEHGLAVLLGASPSSTVLAATPGATLPQPPAIPVGLPASLLAQRPDLAQSVATLKAANADIGVAEGALYPALSLTGNFGFASESLSEIAKGGSRQFSFGPLALSLPVLDGGRNKANLAAAQARYDEAVANHQGTLLTALREVEDALSDVQQRDRQGKAQAVSREAAARAYEVARARYERGLSTYLDVTDAQRSALAADRAAAQIDTQRLLAAVSVARALGAGWQPEGGLARLAQAGK</sequence>
<feature type="chain" id="PRO_5041746556" evidence="2">
    <location>
        <begin position="25"/>
        <end position="505"/>
    </location>
</feature>